<organism evidence="17 18">
    <name type="scientific">Simiduia aestuariiviva</name>
    <dbReference type="NCBI Taxonomy" id="1510459"/>
    <lineage>
        <taxon>Bacteria</taxon>
        <taxon>Pseudomonadati</taxon>
        <taxon>Pseudomonadota</taxon>
        <taxon>Gammaproteobacteria</taxon>
        <taxon>Cellvibrionales</taxon>
        <taxon>Cellvibrionaceae</taxon>
        <taxon>Simiduia</taxon>
    </lineage>
</organism>
<dbReference type="RefSeq" id="WP_183910594.1">
    <property type="nucleotide sequence ID" value="NZ_JACHXZ010000003.1"/>
</dbReference>
<comment type="pathway">
    <text evidence="2 16">Cell wall biogenesis; peptidoglycan biosynthesis.</text>
</comment>
<accession>A0A839ULP4</accession>
<evidence type="ECO:0000256" key="6">
    <source>
        <dbReference type="ARBA" id="ARBA00022679"/>
    </source>
</evidence>
<comment type="similarity">
    <text evidence="14 16">Belongs to the SEDS family. FtsW subfamily.</text>
</comment>
<keyword evidence="8 16" id="KW-0133">Cell shape</keyword>
<keyword evidence="11 16" id="KW-0472">Membrane</keyword>
<feature type="transmembrane region" description="Helical" evidence="16">
    <location>
        <begin position="296"/>
        <end position="316"/>
    </location>
</feature>
<evidence type="ECO:0000256" key="4">
    <source>
        <dbReference type="ARBA" id="ARBA00022618"/>
    </source>
</evidence>
<evidence type="ECO:0000256" key="3">
    <source>
        <dbReference type="ARBA" id="ARBA00022475"/>
    </source>
</evidence>
<dbReference type="GO" id="GO:0032153">
    <property type="term" value="C:cell division site"/>
    <property type="evidence" value="ECO:0007669"/>
    <property type="project" value="UniProtKB-UniRule"/>
</dbReference>
<dbReference type="Proteomes" id="UP000559987">
    <property type="component" value="Unassembled WGS sequence"/>
</dbReference>
<reference evidence="17 18" key="1">
    <citation type="submission" date="2020-08" db="EMBL/GenBank/DDBJ databases">
        <title>Genomic Encyclopedia of Type Strains, Phase III (KMG-III): the genomes of soil and plant-associated and newly described type strains.</title>
        <authorList>
            <person name="Whitman W."/>
        </authorList>
    </citation>
    <scope>NUCLEOTIDE SEQUENCE [LARGE SCALE GENOMIC DNA]</scope>
    <source>
        <strain evidence="17 18">CECT 8571</strain>
    </source>
</reference>
<evidence type="ECO:0000256" key="9">
    <source>
        <dbReference type="ARBA" id="ARBA00022984"/>
    </source>
</evidence>
<comment type="caution">
    <text evidence="17">The sequence shown here is derived from an EMBL/GenBank/DDBJ whole genome shotgun (WGS) entry which is preliminary data.</text>
</comment>
<dbReference type="InterPro" id="IPR001182">
    <property type="entry name" value="FtsW/RodA"/>
</dbReference>
<dbReference type="HAMAP" id="MF_00913">
    <property type="entry name" value="PGT_FtsW_proteobact"/>
    <property type="match status" value="1"/>
</dbReference>
<evidence type="ECO:0000313" key="18">
    <source>
        <dbReference type="Proteomes" id="UP000559987"/>
    </source>
</evidence>
<evidence type="ECO:0000256" key="16">
    <source>
        <dbReference type="HAMAP-Rule" id="MF_00913"/>
    </source>
</evidence>
<feature type="transmembrane region" description="Helical" evidence="16">
    <location>
        <begin position="189"/>
        <end position="206"/>
    </location>
</feature>
<comment type="function">
    <text evidence="16">Peptidoglycan polymerase that is essential for cell division.</text>
</comment>
<feature type="transmembrane region" description="Helical" evidence="16">
    <location>
        <begin position="98"/>
        <end position="117"/>
    </location>
</feature>
<dbReference type="GO" id="GO:0015648">
    <property type="term" value="F:lipid-linked peptidoglycan transporter activity"/>
    <property type="evidence" value="ECO:0007669"/>
    <property type="project" value="TreeGrafter"/>
</dbReference>
<evidence type="ECO:0000256" key="10">
    <source>
        <dbReference type="ARBA" id="ARBA00022989"/>
    </source>
</evidence>
<feature type="transmembrane region" description="Helical" evidence="16">
    <location>
        <begin position="73"/>
        <end position="91"/>
    </location>
</feature>
<evidence type="ECO:0000256" key="2">
    <source>
        <dbReference type="ARBA" id="ARBA00004752"/>
    </source>
</evidence>
<keyword evidence="6 16" id="KW-0808">Transferase</keyword>
<protein>
    <recommendedName>
        <fullName evidence="16">Probable peptidoglycan glycosyltransferase FtsW</fullName>
        <shortName evidence="16">PGT</shortName>
        <ecNumber evidence="16">2.4.99.28</ecNumber>
    </recommendedName>
    <alternativeName>
        <fullName evidence="16">Cell division protein FtsW</fullName>
    </alternativeName>
    <alternativeName>
        <fullName evidence="16">Cell wall polymerase</fullName>
    </alternativeName>
    <alternativeName>
        <fullName evidence="16">Peptidoglycan polymerase</fullName>
        <shortName evidence="16">PG polymerase</shortName>
    </alternativeName>
</protein>
<feature type="transmembrane region" description="Helical" evidence="16">
    <location>
        <begin position="328"/>
        <end position="353"/>
    </location>
</feature>
<evidence type="ECO:0000256" key="12">
    <source>
        <dbReference type="ARBA" id="ARBA00023306"/>
    </source>
</evidence>
<feature type="transmembrane region" description="Helical" evidence="16">
    <location>
        <begin position="166"/>
        <end position="183"/>
    </location>
</feature>
<keyword evidence="4 16" id="KW-0132">Cell division</keyword>
<evidence type="ECO:0000256" key="5">
    <source>
        <dbReference type="ARBA" id="ARBA00022676"/>
    </source>
</evidence>
<keyword evidence="7 16" id="KW-0812">Transmembrane</keyword>
<evidence type="ECO:0000256" key="15">
    <source>
        <dbReference type="ARBA" id="ARBA00049902"/>
    </source>
</evidence>
<dbReference type="EC" id="2.4.99.28" evidence="16"/>
<feature type="transmembrane region" description="Helical" evidence="16">
    <location>
        <begin position="137"/>
        <end position="154"/>
    </location>
</feature>
<keyword evidence="13 16" id="KW-0961">Cell wall biogenesis/degradation</keyword>
<evidence type="ECO:0000256" key="11">
    <source>
        <dbReference type="ARBA" id="ARBA00023136"/>
    </source>
</evidence>
<dbReference type="NCBIfam" id="TIGR02614">
    <property type="entry name" value="ftsW"/>
    <property type="match status" value="1"/>
</dbReference>
<dbReference type="PANTHER" id="PTHR30474:SF2">
    <property type="entry name" value="PEPTIDOGLYCAN GLYCOSYLTRANSFERASE FTSW-RELATED"/>
    <property type="match status" value="1"/>
</dbReference>
<dbReference type="GO" id="GO:0008360">
    <property type="term" value="P:regulation of cell shape"/>
    <property type="evidence" value="ECO:0007669"/>
    <property type="project" value="UniProtKB-KW"/>
</dbReference>
<keyword evidence="12 16" id="KW-0131">Cell cycle</keyword>
<evidence type="ECO:0000313" key="17">
    <source>
        <dbReference type="EMBL" id="MBB3169104.1"/>
    </source>
</evidence>
<evidence type="ECO:0000256" key="7">
    <source>
        <dbReference type="ARBA" id="ARBA00022692"/>
    </source>
</evidence>
<feature type="transmembrane region" description="Helical" evidence="16">
    <location>
        <begin position="213"/>
        <end position="233"/>
    </location>
</feature>
<evidence type="ECO:0000256" key="14">
    <source>
        <dbReference type="ARBA" id="ARBA00038053"/>
    </source>
</evidence>
<keyword evidence="3 16" id="KW-1003">Cell membrane</keyword>
<dbReference type="InterPro" id="IPR013437">
    <property type="entry name" value="FtsW"/>
</dbReference>
<dbReference type="GO" id="GO:0009252">
    <property type="term" value="P:peptidoglycan biosynthetic process"/>
    <property type="evidence" value="ECO:0007669"/>
    <property type="project" value="UniProtKB-UniRule"/>
</dbReference>
<dbReference type="PANTHER" id="PTHR30474">
    <property type="entry name" value="CELL CYCLE PROTEIN"/>
    <property type="match status" value="1"/>
</dbReference>
<proteinExistence type="inferred from homology"/>
<comment type="catalytic activity">
    <reaction evidence="15 16">
        <text>[GlcNAc-(1-&gt;4)-Mur2Ac(oyl-L-Ala-gamma-D-Glu-L-Lys-D-Ala-D-Ala)](n)-di-trans,octa-cis-undecaprenyl diphosphate + beta-D-GlcNAc-(1-&gt;4)-Mur2Ac(oyl-L-Ala-gamma-D-Glu-L-Lys-D-Ala-D-Ala)-di-trans,octa-cis-undecaprenyl diphosphate = [GlcNAc-(1-&gt;4)-Mur2Ac(oyl-L-Ala-gamma-D-Glu-L-Lys-D-Ala-D-Ala)](n+1)-di-trans,octa-cis-undecaprenyl diphosphate + di-trans,octa-cis-undecaprenyl diphosphate + H(+)</text>
        <dbReference type="Rhea" id="RHEA:23708"/>
        <dbReference type="Rhea" id="RHEA-COMP:9602"/>
        <dbReference type="Rhea" id="RHEA-COMP:9603"/>
        <dbReference type="ChEBI" id="CHEBI:15378"/>
        <dbReference type="ChEBI" id="CHEBI:58405"/>
        <dbReference type="ChEBI" id="CHEBI:60033"/>
        <dbReference type="ChEBI" id="CHEBI:78435"/>
        <dbReference type="EC" id="2.4.99.28"/>
    </reaction>
</comment>
<keyword evidence="9 16" id="KW-0573">Peptidoglycan synthesis</keyword>
<dbReference type="Pfam" id="PF01098">
    <property type="entry name" value="FTSW_RODA_SPOVE"/>
    <property type="match status" value="1"/>
</dbReference>
<feature type="transmembrane region" description="Helical" evidence="16">
    <location>
        <begin position="365"/>
        <end position="386"/>
    </location>
</feature>
<feature type="transmembrane region" description="Helical" evidence="16">
    <location>
        <begin position="36"/>
        <end position="58"/>
    </location>
</feature>
<keyword evidence="10 16" id="KW-1133">Transmembrane helix</keyword>
<comment type="subcellular location">
    <subcellularLocation>
        <location evidence="16">Cell inner membrane</location>
        <topology evidence="16">Multi-pass membrane protein</topology>
    </subcellularLocation>
    <subcellularLocation>
        <location evidence="1">Cell membrane</location>
        <topology evidence="1">Multi-pass membrane protein</topology>
    </subcellularLocation>
    <text evidence="16">Localizes to the division septum.</text>
</comment>
<dbReference type="GO" id="GO:0043093">
    <property type="term" value="P:FtsZ-dependent cytokinesis"/>
    <property type="evidence" value="ECO:0007669"/>
    <property type="project" value="UniProtKB-UniRule"/>
</dbReference>
<evidence type="ECO:0000256" key="1">
    <source>
        <dbReference type="ARBA" id="ARBA00004651"/>
    </source>
</evidence>
<dbReference type="GO" id="GO:0071555">
    <property type="term" value="P:cell wall organization"/>
    <property type="evidence" value="ECO:0007669"/>
    <property type="project" value="UniProtKB-KW"/>
</dbReference>
<sequence length="423" mass="46330">MSLAAAIKPMLGAQWQPDLLAQLRPDVMQLLSSRLVFIWLALLTFGVVMVASSSIGFADTVYGDGWYFARRHLIFLCMGLTLCTGVALVPLMVWQKYAWVLLLLAFLLLAFVLVPGIGRRVNGSQRWLVVGPLTLQASEVAKFCLLVFFASYLTKRAQELSQQNKGLLRALSILGVFVVLLLLEPDFGSSVVIVAMVMAMLFFVGLRLWVMLALCLVGGGLFTSVALLSPYRLQRLVTYLDPWADQFNTGYQLTQSLIAFGNGQWFGQGLGNSIQKMMYLPESHTDFVFAVVAEEFGLVGGVVVIAFFGALIVELLRRCKQRMAHNDCFAALLMFGISVLFAVQVLINVGVASGFLPTKGLTLPFVSYGGSSLMLCCALMGLVLRVDWESEVQVVRSTVKTAKRRATKAVAKPAKRAIGGMND</sequence>
<keyword evidence="5 16" id="KW-0328">Glycosyltransferase</keyword>
<keyword evidence="16" id="KW-0997">Cell inner membrane</keyword>
<name>A0A839ULP4_9GAMM</name>
<gene>
    <name evidence="16" type="primary">ftsW</name>
    <name evidence="17" type="ORF">FHS30_002312</name>
</gene>
<dbReference type="GO" id="GO:0005886">
    <property type="term" value="C:plasma membrane"/>
    <property type="evidence" value="ECO:0007669"/>
    <property type="project" value="UniProtKB-SubCell"/>
</dbReference>
<dbReference type="GO" id="GO:0008955">
    <property type="term" value="F:peptidoglycan glycosyltransferase activity"/>
    <property type="evidence" value="ECO:0007669"/>
    <property type="project" value="UniProtKB-UniRule"/>
</dbReference>
<dbReference type="EMBL" id="JACHXZ010000003">
    <property type="protein sequence ID" value="MBB3169104.1"/>
    <property type="molecule type" value="Genomic_DNA"/>
</dbReference>
<keyword evidence="18" id="KW-1185">Reference proteome</keyword>
<evidence type="ECO:0000256" key="8">
    <source>
        <dbReference type="ARBA" id="ARBA00022960"/>
    </source>
</evidence>
<evidence type="ECO:0000256" key="13">
    <source>
        <dbReference type="ARBA" id="ARBA00023316"/>
    </source>
</evidence>
<dbReference type="UniPathway" id="UPA00219"/>
<dbReference type="AlphaFoldDB" id="A0A839ULP4"/>